<name>A0ABY4MG28_9ACTN</name>
<gene>
    <name evidence="1" type="ORF">K9S39_37075</name>
</gene>
<organism evidence="1 2">
    <name type="scientific">Streptomyces halobius</name>
    <dbReference type="NCBI Taxonomy" id="2879846"/>
    <lineage>
        <taxon>Bacteria</taxon>
        <taxon>Bacillati</taxon>
        <taxon>Actinomycetota</taxon>
        <taxon>Actinomycetes</taxon>
        <taxon>Kitasatosporales</taxon>
        <taxon>Streptomycetaceae</taxon>
        <taxon>Streptomyces</taxon>
    </lineage>
</organism>
<keyword evidence="2" id="KW-1185">Reference proteome</keyword>
<accession>A0ABY4MG28</accession>
<sequence length="45" mass="4770">MLGREGRTAMPFPMDGVPVAERVRPSGAVFVRYTASGPSYLVVSG</sequence>
<dbReference type="Proteomes" id="UP000830115">
    <property type="component" value="Chromosome"/>
</dbReference>
<proteinExistence type="predicted"/>
<evidence type="ECO:0000313" key="1">
    <source>
        <dbReference type="EMBL" id="UQA96740.1"/>
    </source>
</evidence>
<dbReference type="EMBL" id="CP086322">
    <property type="protein sequence ID" value="UQA96740.1"/>
    <property type="molecule type" value="Genomic_DNA"/>
</dbReference>
<protein>
    <submittedName>
        <fullName evidence="1">Uncharacterized protein</fullName>
    </submittedName>
</protein>
<dbReference type="RefSeq" id="WP_248867661.1">
    <property type="nucleotide sequence ID" value="NZ_CP086322.1"/>
</dbReference>
<reference evidence="1" key="1">
    <citation type="submission" date="2021-10" db="EMBL/GenBank/DDBJ databases">
        <title>Streptomyces nigrumlapis sp.nov.,an antimicrobial producing actinobacterium isolated from Black Gobi rocks.</title>
        <authorList>
            <person name="Wen Y."/>
            <person name="Zhang W."/>
            <person name="Liu X.G."/>
        </authorList>
    </citation>
    <scope>NUCLEOTIDE SEQUENCE</scope>
    <source>
        <strain evidence="1">ST13-2-2</strain>
    </source>
</reference>
<evidence type="ECO:0000313" key="2">
    <source>
        <dbReference type="Proteomes" id="UP000830115"/>
    </source>
</evidence>